<gene>
    <name evidence="1" type="ORF">X975_10399</name>
</gene>
<organism evidence="1 2">
    <name type="scientific">Stegodyphus mimosarum</name>
    <name type="common">African social velvet spider</name>
    <dbReference type="NCBI Taxonomy" id="407821"/>
    <lineage>
        <taxon>Eukaryota</taxon>
        <taxon>Metazoa</taxon>
        <taxon>Ecdysozoa</taxon>
        <taxon>Arthropoda</taxon>
        <taxon>Chelicerata</taxon>
        <taxon>Arachnida</taxon>
        <taxon>Araneae</taxon>
        <taxon>Araneomorphae</taxon>
        <taxon>Entelegynae</taxon>
        <taxon>Eresoidea</taxon>
        <taxon>Eresidae</taxon>
        <taxon>Stegodyphus</taxon>
    </lineage>
</organism>
<dbReference type="Proteomes" id="UP000054359">
    <property type="component" value="Unassembled WGS sequence"/>
</dbReference>
<keyword evidence="2" id="KW-1185">Reference proteome</keyword>
<dbReference type="EMBL" id="KK116244">
    <property type="protein sequence ID" value="KFM67177.1"/>
    <property type="molecule type" value="Genomic_DNA"/>
</dbReference>
<dbReference type="OMA" id="EDRFSKY"/>
<name>A0A087TPY8_STEMI</name>
<sequence length="107" mass="12597">MVTTKIPLKGKRLKCSFQEPLTFSNVEYLNNFVNWLDKWKDAKCTTGCLSKETHDALRNTTYAPIKLDKYCIKELGMNYFLPGKIQMDLLEDRFSKYRQLSGSQYFH</sequence>
<accession>A0A087TPY8</accession>
<evidence type="ECO:0008006" key="3">
    <source>
        <dbReference type="Google" id="ProtNLM"/>
    </source>
</evidence>
<reference evidence="1 2" key="1">
    <citation type="submission" date="2013-11" db="EMBL/GenBank/DDBJ databases">
        <title>Genome sequencing of Stegodyphus mimosarum.</title>
        <authorList>
            <person name="Bechsgaard J."/>
        </authorList>
    </citation>
    <scope>NUCLEOTIDE SEQUENCE [LARGE SCALE GENOMIC DNA]</scope>
</reference>
<protein>
    <recommendedName>
        <fullName evidence="3">Transposable element P transposase</fullName>
    </recommendedName>
</protein>
<feature type="non-terminal residue" evidence="1">
    <location>
        <position position="107"/>
    </location>
</feature>
<evidence type="ECO:0000313" key="2">
    <source>
        <dbReference type="Proteomes" id="UP000054359"/>
    </source>
</evidence>
<evidence type="ECO:0000313" key="1">
    <source>
        <dbReference type="EMBL" id="KFM67177.1"/>
    </source>
</evidence>
<proteinExistence type="predicted"/>
<dbReference type="AlphaFoldDB" id="A0A087TPY8"/>
<dbReference type="OrthoDB" id="6485764at2759"/>